<dbReference type="Proteomes" id="UP000273828">
    <property type="component" value="Unassembled WGS sequence"/>
</dbReference>
<evidence type="ECO:0000256" key="1">
    <source>
        <dbReference type="ARBA" id="ARBA00005054"/>
    </source>
</evidence>
<accession>A0A3N6LK99</accession>
<dbReference type="Pfam" id="PF00551">
    <property type="entry name" value="Formyl_trans_N"/>
    <property type="match status" value="1"/>
</dbReference>
<evidence type="ECO:0000256" key="4">
    <source>
        <dbReference type="ARBA" id="ARBA00022755"/>
    </source>
</evidence>
<evidence type="ECO:0000313" key="7">
    <source>
        <dbReference type="Proteomes" id="UP000273828"/>
    </source>
</evidence>
<proteinExistence type="predicted"/>
<dbReference type="OrthoDB" id="168093at2157"/>
<dbReference type="Gene3D" id="3.40.50.170">
    <property type="entry name" value="Formyl transferase, N-terminal domain"/>
    <property type="match status" value="1"/>
</dbReference>
<dbReference type="EC" id="2.1.2.2" evidence="2"/>
<comment type="pathway">
    <text evidence="1">Purine metabolism; IMP biosynthesis via de novo pathway; N(2)-formyl-N(1)-(5-phospho-D-ribosyl)glycinamide from N(1)-(5-phospho-D-ribosyl)glycinamide (10-formyl THF route): step 1/1.</text>
</comment>
<evidence type="ECO:0000256" key="3">
    <source>
        <dbReference type="ARBA" id="ARBA00022679"/>
    </source>
</evidence>
<dbReference type="InterPro" id="IPR036477">
    <property type="entry name" value="Formyl_transf_N_sf"/>
</dbReference>
<dbReference type="PANTHER" id="PTHR43369:SF2">
    <property type="entry name" value="PHOSPHORIBOSYLGLYCINAMIDE FORMYLTRANSFERASE"/>
    <property type="match status" value="1"/>
</dbReference>
<evidence type="ECO:0000259" key="5">
    <source>
        <dbReference type="Pfam" id="PF00551"/>
    </source>
</evidence>
<keyword evidence="7" id="KW-1185">Reference proteome</keyword>
<reference evidence="6 7" key="1">
    <citation type="submission" date="2018-10" db="EMBL/GenBank/DDBJ databases">
        <title>Natrarchaeobius chitinivorans gen. nov., sp. nov., and Natrarchaeobius haloalkaliphilus sp. nov., alkaliphilic, chitin-utilizing haloarchaea from hypersaline alkaline lakes.</title>
        <authorList>
            <person name="Sorokin D.Y."/>
            <person name="Elcheninov A.G."/>
            <person name="Kostrikina N.A."/>
            <person name="Bale N.J."/>
            <person name="Sinninghe Damste J.S."/>
            <person name="Khijniak T.V."/>
            <person name="Kublanov I.V."/>
            <person name="Toshchakov S.V."/>
        </authorList>
    </citation>
    <scope>NUCLEOTIDE SEQUENCE [LARGE SCALE GENOMIC DNA]</scope>
    <source>
        <strain evidence="6 7">AArcht-Sl</strain>
    </source>
</reference>
<name>A0A3N6LK99_9EURY</name>
<keyword evidence="3 6" id="KW-0808">Transferase</keyword>
<dbReference type="GO" id="GO:0006189">
    <property type="term" value="P:'de novo' IMP biosynthetic process"/>
    <property type="evidence" value="ECO:0007669"/>
    <property type="project" value="TreeGrafter"/>
</dbReference>
<dbReference type="GO" id="GO:0004644">
    <property type="term" value="F:phosphoribosylglycinamide formyltransferase activity"/>
    <property type="evidence" value="ECO:0007669"/>
    <property type="project" value="UniProtKB-EC"/>
</dbReference>
<feature type="domain" description="Formyl transferase N-terminal" evidence="5">
    <location>
        <begin position="130"/>
        <end position="232"/>
    </location>
</feature>
<comment type="caution">
    <text evidence="6">The sequence shown here is derived from an EMBL/GenBank/DDBJ whole genome shotgun (WGS) entry which is preliminary data.</text>
</comment>
<keyword evidence="4" id="KW-0658">Purine biosynthesis</keyword>
<evidence type="ECO:0000256" key="2">
    <source>
        <dbReference type="ARBA" id="ARBA00012254"/>
    </source>
</evidence>
<dbReference type="InterPro" id="IPR002376">
    <property type="entry name" value="Formyl_transf_N"/>
</dbReference>
<dbReference type="EMBL" id="REFY01000007">
    <property type="protein sequence ID" value="RQG86808.1"/>
    <property type="molecule type" value="Genomic_DNA"/>
</dbReference>
<protein>
    <recommendedName>
        <fullName evidence="2">phosphoribosylglycinamide formyltransferase 1</fullName>
        <ecNumber evidence="2">2.1.2.2</ecNumber>
    </recommendedName>
</protein>
<evidence type="ECO:0000313" key="6">
    <source>
        <dbReference type="EMBL" id="RQG86808.1"/>
    </source>
</evidence>
<sequence length="304" mass="34594">MDEPISVGILCEPYLYEWHVRALETLENELDVRIPLVVSNARNRDCELESWNDRKRVRLDDFEQFYDAIRREGAWSFVLAERTLARILGDEQQLWHRHTVDTVACLENAAHVRCDPSMEKGWFEFPDEIVTRVAADCDVVVLFGFGLIRGAILNAPEYGILSFHPADIRSYRGMGPPPMFHDGAEIAGTTLQQLDESIDGGKIVAYDDVDISDCYTLWDVFDRIVRVQIELLTNGISAVTRPDFEPTTVPTAQLGDLYYRETRRTVGFSGRILLNNLLGRTVRQTTRLSRHLSRLGSGPGHRTN</sequence>
<dbReference type="SUPFAM" id="SSF53328">
    <property type="entry name" value="Formyltransferase"/>
    <property type="match status" value="1"/>
</dbReference>
<dbReference type="GO" id="GO:0005829">
    <property type="term" value="C:cytosol"/>
    <property type="evidence" value="ECO:0007669"/>
    <property type="project" value="TreeGrafter"/>
</dbReference>
<dbReference type="AlphaFoldDB" id="A0A3N6LK99"/>
<dbReference type="PANTHER" id="PTHR43369">
    <property type="entry name" value="PHOSPHORIBOSYLGLYCINAMIDE FORMYLTRANSFERASE"/>
    <property type="match status" value="1"/>
</dbReference>
<organism evidence="6 7">
    <name type="scientific">Natrarchaeobius halalkaliphilus</name>
    <dbReference type="NCBI Taxonomy" id="1679091"/>
    <lineage>
        <taxon>Archaea</taxon>
        <taxon>Methanobacteriati</taxon>
        <taxon>Methanobacteriota</taxon>
        <taxon>Stenosarchaea group</taxon>
        <taxon>Halobacteria</taxon>
        <taxon>Halobacteriales</taxon>
        <taxon>Natrialbaceae</taxon>
        <taxon>Natrarchaeobius</taxon>
    </lineage>
</organism>
<gene>
    <name evidence="6" type="ORF">EA462_16775</name>
</gene>